<dbReference type="Gene3D" id="1.10.357.10">
    <property type="entry name" value="Tetracycline Repressor, domain 2"/>
    <property type="match status" value="1"/>
</dbReference>
<dbReference type="PANTHER" id="PTHR43479">
    <property type="entry name" value="ACREF/ENVCD OPERON REPRESSOR-RELATED"/>
    <property type="match status" value="1"/>
</dbReference>
<evidence type="ECO:0000259" key="3">
    <source>
        <dbReference type="PROSITE" id="PS50977"/>
    </source>
</evidence>
<keyword evidence="5" id="KW-1185">Reference proteome</keyword>
<evidence type="ECO:0000256" key="1">
    <source>
        <dbReference type="ARBA" id="ARBA00023125"/>
    </source>
</evidence>
<dbReference type="Proteomes" id="UP000442244">
    <property type="component" value="Unassembled WGS sequence"/>
</dbReference>
<dbReference type="SUPFAM" id="SSF46689">
    <property type="entry name" value="Homeodomain-like"/>
    <property type="match status" value="1"/>
</dbReference>
<accession>A0A6P2CMB9</accession>
<keyword evidence="1 2" id="KW-0238">DNA-binding</keyword>
<evidence type="ECO:0000256" key="2">
    <source>
        <dbReference type="PROSITE-ProRule" id="PRU00335"/>
    </source>
</evidence>
<protein>
    <submittedName>
        <fullName evidence="4">TetR/AcrR family transcriptional regulator</fullName>
    </submittedName>
</protein>
<gene>
    <name evidence="4" type="ORF">ESZ47_02910</name>
</gene>
<reference evidence="4 5" key="1">
    <citation type="submission" date="2019-01" db="EMBL/GenBank/DDBJ databases">
        <title>Leuconostoc litchii sp. nov., a novel lactic acid bacterium isolated from lychee.</title>
        <authorList>
            <person name="Wang L.-T."/>
        </authorList>
    </citation>
    <scope>NUCLEOTIDE SEQUENCE [LARGE SCALE GENOMIC DNA]</scope>
    <source>
        <strain evidence="4 5">MB7</strain>
    </source>
</reference>
<evidence type="ECO:0000313" key="4">
    <source>
        <dbReference type="EMBL" id="TYC47100.1"/>
    </source>
</evidence>
<dbReference type="InterPro" id="IPR009057">
    <property type="entry name" value="Homeodomain-like_sf"/>
</dbReference>
<dbReference type="PANTHER" id="PTHR43479:SF7">
    <property type="entry name" value="TETR-FAMILY TRANSCRIPTIONAL REGULATOR"/>
    <property type="match status" value="1"/>
</dbReference>
<dbReference type="GO" id="GO:0003677">
    <property type="term" value="F:DNA binding"/>
    <property type="evidence" value="ECO:0007669"/>
    <property type="project" value="UniProtKB-UniRule"/>
</dbReference>
<dbReference type="RefSeq" id="WP_148604577.1">
    <property type="nucleotide sequence ID" value="NZ_SDGY01000001.1"/>
</dbReference>
<feature type="domain" description="HTH tetR-type" evidence="3">
    <location>
        <begin position="8"/>
        <end position="68"/>
    </location>
</feature>
<comment type="caution">
    <text evidence="4">The sequence shown here is derived from an EMBL/GenBank/DDBJ whole genome shotgun (WGS) entry which is preliminary data.</text>
</comment>
<name>A0A6P2CMB9_9LACO</name>
<dbReference type="EMBL" id="SDGY01000001">
    <property type="protein sequence ID" value="TYC47100.1"/>
    <property type="molecule type" value="Genomic_DNA"/>
</dbReference>
<feature type="DNA-binding region" description="H-T-H motif" evidence="2">
    <location>
        <begin position="31"/>
        <end position="50"/>
    </location>
</feature>
<dbReference type="InterPro" id="IPR050624">
    <property type="entry name" value="HTH-type_Tx_Regulator"/>
</dbReference>
<organism evidence="4 5">
    <name type="scientific">Leuconostoc litchii</name>
    <dbReference type="NCBI Taxonomy" id="1981069"/>
    <lineage>
        <taxon>Bacteria</taxon>
        <taxon>Bacillati</taxon>
        <taxon>Bacillota</taxon>
        <taxon>Bacilli</taxon>
        <taxon>Lactobacillales</taxon>
        <taxon>Lactobacillaceae</taxon>
        <taxon>Leuconostoc</taxon>
    </lineage>
</organism>
<dbReference type="PROSITE" id="PS50977">
    <property type="entry name" value="HTH_TETR_2"/>
    <property type="match status" value="1"/>
</dbReference>
<dbReference type="AlphaFoldDB" id="A0A6P2CMB9"/>
<proteinExistence type="predicted"/>
<evidence type="ECO:0000313" key="5">
    <source>
        <dbReference type="Proteomes" id="UP000442244"/>
    </source>
</evidence>
<sequence length="191" mass="22807">MNKDKRVIKTEKLICDTLMRLLETKTISKITVKEICDEAIISKSTFYDHYIDKYDVIDTMVNQYAKKFNKDVNQRFEAIHEENTFEMINKLIKETIKEDFNLSILMSQDKVNSSIREKFHQIFYKNAQCYFRKQKLNKRFSVEFLSQIYADLALTSVMFTLRHANDAYLIEEQTDFMNLIQSLIIDEVHEN</sequence>
<dbReference type="OrthoDB" id="9810250at2"/>
<dbReference type="InterPro" id="IPR001647">
    <property type="entry name" value="HTH_TetR"/>
</dbReference>